<feature type="transmembrane region" description="Helical" evidence="7">
    <location>
        <begin position="15"/>
        <end position="38"/>
    </location>
</feature>
<dbReference type="Proteomes" id="UP001501729">
    <property type="component" value="Unassembled WGS sequence"/>
</dbReference>
<comment type="subcellular location">
    <subcellularLocation>
        <location evidence="1">Cell membrane</location>
        <topology evidence="1">Multi-pass membrane protein</topology>
    </subcellularLocation>
</comment>
<dbReference type="InterPro" id="IPR020846">
    <property type="entry name" value="MFS_dom"/>
</dbReference>
<evidence type="ECO:0000256" key="5">
    <source>
        <dbReference type="ARBA" id="ARBA00023136"/>
    </source>
</evidence>
<feature type="transmembrane region" description="Helical" evidence="7">
    <location>
        <begin position="90"/>
        <end position="115"/>
    </location>
</feature>
<dbReference type="InterPro" id="IPR036259">
    <property type="entry name" value="MFS_trans_sf"/>
</dbReference>
<feature type="domain" description="Major facilitator superfamily (MFS) profile" evidence="8">
    <location>
        <begin position="16"/>
        <end position="417"/>
    </location>
</feature>
<evidence type="ECO:0000256" key="4">
    <source>
        <dbReference type="ARBA" id="ARBA00022989"/>
    </source>
</evidence>
<dbReference type="EMBL" id="BAABKX010000003">
    <property type="protein sequence ID" value="GAA5048969.1"/>
    <property type="molecule type" value="Genomic_DNA"/>
</dbReference>
<dbReference type="PANTHER" id="PTHR43124">
    <property type="entry name" value="PURINE EFFLUX PUMP PBUE"/>
    <property type="match status" value="1"/>
</dbReference>
<gene>
    <name evidence="9" type="ORF">GCM10025751_21270</name>
</gene>
<dbReference type="Pfam" id="PF07690">
    <property type="entry name" value="MFS_1"/>
    <property type="match status" value="1"/>
</dbReference>
<evidence type="ECO:0000256" key="6">
    <source>
        <dbReference type="SAM" id="MobiDB-lite"/>
    </source>
</evidence>
<feature type="compositionally biased region" description="Basic and acidic residues" evidence="6">
    <location>
        <begin position="196"/>
        <end position="212"/>
    </location>
</feature>
<feature type="region of interest" description="Disordered" evidence="6">
    <location>
        <begin position="196"/>
        <end position="221"/>
    </location>
</feature>
<dbReference type="GO" id="GO:0022857">
    <property type="term" value="F:transmembrane transporter activity"/>
    <property type="evidence" value="ECO:0007669"/>
    <property type="project" value="InterPro"/>
</dbReference>
<evidence type="ECO:0000256" key="1">
    <source>
        <dbReference type="ARBA" id="ARBA00004651"/>
    </source>
</evidence>
<evidence type="ECO:0000256" key="3">
    <source>
        <dbReference type="ARBA" id="ARBA00022692"/>
    </source>
</evidence>
<dbReference type="AlphaFoldDB" id="A0AAV3UG90"/>
<evidence type="ECO:0000256" key="2">
    <source>
        <dbReference type="ARBA" id="ARBA00022475"/>
    </source>
</evidence>
<sequence>MQTTVRGLRGDGRGWVLTAVALGWAFTLGLRFLVPALLPQIKSAFEVTNATAGLAITALWVGYALMQFPAGVLINRVGERTLLTTSLCLSGISLCLIGLSPVFVVFFAGSTAFGLGSGLYGPSRGTVLSRTYTRNAGAAFGVTLAVGSIGSAVLPNLATSMVDAVGWRPILACLSVPFFVVAVLAWRVIPERERGTTRGKSESIDGGTRESTDGGNSGSESTKLLDRRALRDIVRTLSDRSIFLAVVAMALLLFVFQGLTAFLPTYLQTKGMSQQTAALLFGVMFIAGAISQVAAGSAADRFGVKPVLLVVTTIGVVTPAVLTVTSGTVVLAIVVAILGSRMAIAPVTNAYVVGALPEHIEGSAWGFLRTGFFLVGSTGSTFVGYFADADRFDFAFLVLAGLSAVALGLYAMLPDNE</sequence>
<feature type="transmembrane region" description="Helical" evidence="7">
    <location>
        <begin position="50"/>
        <end position="70"/>
    </location>
</feature>
<feature type="transmembrane region" description="Helical" evidence="7">
    <location>
        <begin position="241"/>
        <end position="263"/>
    </location>
</feature>
<protein>
    <submittedName>
        <fullName evidence="9">MFS transporter</fullName>
    </submittedName>
</protein>
<evidence type="ECO:0000256" key="7">
    <source>
        <dbReference type="SAM" id="Phobius"/>
    </source>
</evidence>
<evidence type="ECO:0000313" key="9">
    <source>
        <dbReference type="EMBL" id="GAA5048969.1"/>
    </source>
</evidence>
<dbReference type="InterPro" id="IPR050189">
    <property type="entry name" value="MFS_Efflux_Transporters"/>
</dbReference>
<keyword evidence="10" id="KW-1185">Reference proteome</keyword>
<feature type="transmembrane region" description="Helical" evidence="7">
    <location>
        <begin position="166"/>
        <end position="189"/>
    </location>
</feature>
<keyword evidence="5 7" id="KW-0472">Membrane</keyword>
<feature type="transmembrane region" description="Helical" evidence="7">
    <location>
        <begin position="366"/>
        <end position="387"/>
    </location>
</feature>
<dbReference type="GO" id="GO:0005886">
    <property type="term" value="C:plasma membrane"/>
    <property type="evidence" value="ECO:0007669"/>
    <property type="project" value="UniProtKB-SubCell"/>
</dbReference>
<dbReference type="InterPro" id="IPR011701">
    <property type="entry name" value="MFS"/>
</dbReference>
<evidence type="ECO:0000259" key="8">
    <source>
        <dbReference type="PROSITE" id="PS50850"/>
    </source>
</evidence>
<organism evidence="9 10">
    <name type="scientific">Haladaptatus pallidirubidus</name>
    <dbReference type="NCBI Taxonomy" id="1008152"/>
    <lineage>
        <taxon>Archaea</taxon>
        <taxon>Methanobacteriati</taxon>
        <taxon>Methanobacteriota</taxon>
        <taxon>Stenosarchaea group</taxon>
        <taxon>Halobacteria</taxon>
        <taxon>Halobacteriales</taxon>
        <taxon>Haladaptataceae</taxon>
        <taxon>Haladaptatus</taxon>
    </lineage>
</organism>
<feature type="transmembrane region" description="Helical" evidence="7">
    <location>
        <begin position="275"/>
        <end position="295"/>
    </location>
</feature>
<reference evidence="9 10" key="1">
    <citation type="journal article" date="2019" name="Int. J. Syst. Evol. Microbiol.">
        <title>The Global Catalogue of Microorganisms (GCM) 10K type strain sequencing project: providing services to taxonomists for standard genome sequencing and annotation.</title>
        <authorList>
            <consortium name="The Broad Institute Genomics Platform"/>
            <consortium name="The Broad Institute Genome Sequencing Center for Infectious Disease"/>
            <person name="Wu L."/>
            <person name="Ma J."/>
        </authorList>
    </citation>
    <scope>NUCLEOTIDE SEQUENCE [LARGE SCALE GENOMIC DNA]</scope>
    <source>
        <strain evidence="9 10">JCM 17504</strain>
    </source>
</reference>
<dbReference type="SUPFAM" id="SSF103473">
    <property type="entry name" value="MFS general substrate transporter"/>
    <property type="match status" value="1"/>
</dbReference>
<feature type="transmembrane region" description="Helical" evidence="7">
    <location>
        <begin position="136"/>
        <end position="154"/>
    </location>
</feature>
<feature type="transmembrane region" description="Helical" evidence="7">
    <location>
        <begin position="394"/>
        <end position="413"/>
    </location>
</feature>
<keyword evidence="4 7" id="KW-1133">Transmembrane helix</keyword>
<dbReference type="PROSITE" id="PS50850">
    <property type="entry name" value="MFS"/>
    <property type="match status" value="1"/>
</dbReference>
<name>A0AAV3UG90_9EURY</name>
<evidence type="ECO:0000313" key="10">
    <source>
        <dbReference type="Proteomes" id="UP001501729"/>
    </source>
</evidence>
<comment type="caution">
    <text evidence="9">The sequence shown here is derived from an EMBL/GenBank/DDBJ whole genome shotgun (WGS) entry which is preliminary data.</text>
</comment>
<proteinExistence type="predicted"/>
<keyword evidence="3 7" id="KW-0812">Transmembrane</keyword>
<dbReference type="PANTHER" id="PTHR43124:SF3">
    <property type="entry name" value="CHLORAMPHENICOL EFFLUX PUMP RV0191"/>
    <property type="match status" value="1"/>
</dbReference>
<feature type="transmembrane region" description="Helical" evidence="7">
    <location>
        <begin position="307"/>
        <end position="338"/>
    </location>
</feature>
<keyword evidence="2" id="KW-1003">Cell membrane</keyword>
<accession>A0AAV3UG90</accession>
<dbReference type="Gene3D" id="1.20.1250.20">
    <property type="entry name" value="MFS general substrate transporter like domains"/>
    <property type="match status" value="2"/>
</dbReference>